<sequence length="84" mass="9620">MEQRRERVHVETERHRISGWLTMPAGGYRSRVTDVLNAERHFLTLIDCEVELLEQPGTTTHHPVLAVSRRHVVLVIPQDEGAEG</sequence>
<evidence type="ECO:0000313" key="1">
    <source>
        <dbReference type="EMBL" id="CAB4862961.1"/>
    </source>
</evidence>
<accession>A0A6J7CY88</accession>
<dbReference type="Pfam" id="PF20660">
    <property type="entry name" value="DUF6812"/>
    <property type="match status" value="1"/>
</dbReference>
<dbReference type="EMBL" id="CAFBLQ010000023">
    <property type="protein sequence ID" value="CAB4862961.1"/>
    <property type="molecule type" value="Genomic_DNA"/>
</dbReference>
<proteinExistence type="predicted"/>
<reference evidence="1" key="1">
    <citation type="submission" date="2020-05" db="EMBL/GenBank/DDBJ databases">
        <authorList>
            <person name="Chiriac C."/>
            <person name="Salcher M."/>
            <person name="Ghai R."/>
            <person name="Kavagutti S V."/>
        </authorList>
    </citation>
    <scope>NUCLEOTIDE SEQUENCE</scope>
</reference>
<dbReference type="AlphaFoldDB" id="A0A6J7CY88"/>
<name>A0A6J7CY88_9ZZZZ</name>
<protein>
    <submittedName>
        <fullName evidence="1">Unannotated protein</fullName>
    </submittedName>
</protein>
<organism evidence="1">
    <name type="scientific">freshwater metagenome</name>
    <dbReference type="NCBI Taxonomy" id="449393"/>
    <lineage>
        <taxon>unclassified sequences</taxon>
        <taxon>metagenomes</taxon>
        <taxon>ecological metagenomes</taxon>
    </lineage>
</organism>
<dbReference type="InterPro" id="IPR049210">
    <property type="entry name" value="DUF6812"/>
</dbReference>
<gene>
    <name evidence="1" type="ORF">UFOPK3423_00330</name>
</gene>